<keyword evidence="5 7" id="KW-1133">Transmembrane helix</keyword>
<evidence type="ECO:0000256" key="7">
    <source>
        <dbReference type="SAM" id="Phobius"/>
    </source>
</evidence>
<feature type="transmembrane region" description="Helical" evidence="7">
    <location>
        <begin position="91"/>
        <end position="110"/>
    </location>
</feature>
<evidence type="ECO:0000256" key="4">
    <source>
        <dbReference type="ARBA" id="ARBA00022692"/>
    </source>
</evidence>
<comment type="subcellular location">
    <subcellularLocation>
        <location evidence="1">Cell membrane</location>
        <topology evidence="1">Multi-pass membrane protein</topology>
    </subcellularLocation>
</comment>
<sequence length="340" mass="40041">MRKIFFLFIFHLLRQFFQNSVYYSISILYHLYREFCIFFEEKAGDFMKRTLLTPLHFGVVLIGLFLLSGISSLLDYDTELVINVGAYGLRLWQTILDLFSPSSIIVIWGADDREYQMLDIFLSTYPYSFSILFISFFAAILISVILSYLMMLLPRNLYKLSVKVVNILDGLPDVFLVVLFQLFIVWLFKQTDILLFNIYTTGEERIYTLPVICLSFLPVVFLMKQFLFQLQEEESKPYVEFSFSKGFKKSYTIWFHVFRNVWIHFFLHLKPIFLLMLSNLLIIEVLFNIKGFMTVLLRTATSSAPAFFIGMLLISVPFFLVFTFGSWLLKKWLKGGEYNV</sequence>
<protein>
    <recommendedName>
        <fullName evidence="8">ABC transmembrane type-1 domain-containing protein</fullName>
    </recommendedName>
</protein>
<feature type="transmembrane region" description="Helical" evidence="7">
    <location>
        <begin position="170"/>
        <end position="188"/>
    </location>
</feature>
<evidence type="ECO:0000256" key="3">
    <source>
        <dbReference type="ARBA" id="ARBA00022475"/>
    </source>
</evidence>
<evidence type="ECO:0000256" key="2">
    <source>
        <dbReference type="ARBA" id="ARBA00022448"/>
    </source>
</evidence>
<dbReference type="GO" id="GO:0055085">
    <property type="term" value="P:transmembrane transport"/>
    <property type="evidence" value="ECO:0007669"/>
    <property type="project" value="InterPro"/>
</dbReference>
<dbReference type="CDD" id="cd06261">
    <property type="entry name" value="TM_PBP2"/>
    <property type="match status" value="1"/>
</dbReference>
<organism evidence="9 10">
    <name type="scientific">Bacillus salacetis</name>
    <dbReference type="NCBI Taxonomy" id="2315464"/>
    <lineage>
        <taxon>Bacteria</taxon>
        <taxon>Bacillati</taxon>
        <taxon>Bacillota</taxon>
        <taxon>Bacilli</taxon>
        <taxon>Bacillales</taxon>
        <taxon>Bacillaceae</taxon>
        <taxon>Bacillus</taxon>
    </lineage>
</organism>
<reference evidence="9 10" key="1">
    <citation type="submission" date="2018-09" db="EMBL/GenBank/DDBJ databases">
        <title>Bacillus saliacetes sp. nov., isolated from Thai shrimp paste (Ka-pi).</title>
        <authorList>
            <person name="Daroonpunt R."/>
            <person name="Tanasupawat S."/>
            <person name="Yiamsombut S."/>
        </authorList>
    </citation>
    <scope>NUCLEOTIDE SEQUENCE [LARGE SCALE GENOMIC DNA]</scope>
    <source>
        <strain evidence="9 10">SKP7-4</strain>
    </source>
</reference>
<evidence type="ECO:0000313" key="9">
    <source>
        <dbReference type="EMBL" id="RIW38365.1"/>
    </source>
</evidence>
<feature type="domain" description="ABC transmembrane type-1" evidence="8">
    <location>
        <begin position="140"/>
        <end position="324"/>
    </location>
</feature>
<dbReference type="PANTHER" id="PTHR30465:SF44">
    <property type="entry name" value="ABC-TYPE DIPEPTIDE_OLIGOPEPTIDE TRANSPORT SYSTEM, PERMEASE COMPONENT"/>
    <property type="match status" value="1"/>
</dbReference>
<keyword evidence="2" id="KW-0813">Transport</keyword>
<comment type="caution">
    <text evidence="9">The sequence shown here is derived from an EMBL/GenBank/DDBJ whole genome shotgun (WGS) entry which is preliminary data.</text>
</comment>
<dbReference type="InterPro" id="IPR000515">
    <property type="entry name" value="MetI-like"/>
</dbReference>
<name>A0A3A1R5S4_9BACI</name>
<dbReference type="GO" id="GO:0005886">
    <property type="term" value="C:plasma membrane"/>
    <property type="evidence" value="ECO:0007669"/>
    <property type="project" value="UniProtKB-SubCell"/>
</dbReference>
<dbReference type="Pfam" id="PF00528">
    <property type="entry name" value="BPD_transp_1"/>
    <property type="match status" value="1"/>
</dbReference>
<dbReference type="OrthoDB" id="2958608at2"/>
<evidence type="ECO:0000259" key="8">
    <source>
        <dbReference type="Pfam" id="PF00528"/>
    </source>
</evidence>
<dbReference type="PANTHER" id="PTHR30465">
    <property type="entry name" value="INNER MEMBRANE ABC TRANSPORTER"/>
    <property type="match status" value="1"/>
</dbReference>
<evidence type="ECO:0000256" key="5">
    <source>
        <dbReference type="ARBA" id="ARBA00022989"/>
    </source>
</evidence>
<dbReference type="Gene3D" id="1.10.3720.10">
    <property type="entry name" value="MetI-like"/>
    <property type="match status" value="1"/>
</dbReference>
<keyword evidence="10" id="KW-1185">Reference proteome</keyword>
<feature type="transmembrane region" description="Helical" evidence="7">
    <location>
        <begin position="306"/>
        <end position="329"/>
    </location>
</feature>
<evidence type="ECO:0000256" key="1">
    <source>
        <dbReference type="ARBA" id="ARBA00004651"/>
    </source>
</evidence>
<gene>
    <name evidence="9" type="ORF">D3H55_02165</name>
</gene>
<keyword evidence="4 7" id="KW-0812">Transmembrane</keyword>
<keyword evidence="6 7" id="KW-0472">Membrane</keyword>
<feature type="transmembrane region" description="Helical" evidence="7">
    <location>
        <begin position="209"/>
        <end position="231"/>
    </location>
</feature>
<proteinExistence type="predicted"/>
<dbReference type="AlphaFoldDB" id="A0A3A1R5S4"/>
<dbReference type="InterPro" id="IPR035906">
    <property type="entry name" value="MetI-like_sf"/>
</dbReference>
<dbReference type="Proteomes" id="UP000265801">
    <property type="component" value="Unassembled WGS sequence"/>
</dbReference>
<dbReference type="EMBL" id="QXIR01000002">
    <property type="protein sequence ID" value="RIW38365.1"/>
    <property type="molecule type" value="Genomic_DNA"/>
</dbReference>
<evidence type="ECO:0000313" key="10">
    <source>
        <dbReference type="Proteomes" id="UP000265801"/>
    </source>
</evidence>
<keyword evidence="3" id="KW-1003">Cell membrane</keyword>
<feature type="transmembrane region" description="Helical" evidence="7">
    <location>
        <begin position="51"/>
        <end position="71"/>
    </location>
</feature>
<feature type="transmembrane region" description="Helical" evidence="7">
    <location>
        <begin position="131"/>
        <end position="150"/>
    </location>
</feature>
<accession>A0A3A1R5S4</accession>
<dbReference type="SUPFAM" id="SSF161098">
    <property type="entry name" value="MetI-like"/>
    <property type="match status" value="1"/>
</dbReference>
<evidence type="ECO:0000256" key="6">
    <source>
        <dbReference type="ARBA" id="ARBA00023136"/>
    </source>
</evidence>